<name>A0AC58RX19_TOBAC</name>
<reference evidence="1" key="1">
    <citation type="journal article" date="2014" name="Nat. Commun.">
        <title>The tobacco genome sequence and its comparison with those of tomato and potato.</title>
        <authorList>
            <person name="Sierro N."/>
            <person name="Battey J.N."/>
            <person name="Ouadi S."/>
            <person name="Bakaher N."/>
            <person name="Bovet L."/>
            <person name="Willig A."/>
            <person name="Goepfert S."/>
            <person name="Peitsch M.C."/>
            <person name="Ivanov N.V."/>
        </authorList>
    </citation>
    <scope>NUCLEOTIDE SEQUENCE [LARGE SCALE GENOMIC DNA]</scope>
</reference>
<protein>
    <submittedName>
        <fullName evidence="2">Uncharacterized protein LOC142164034</fullName>
    </submittedName>
</protein>
<proteinExistence type="predicted"/>
<dbReference type="RefSeq" id="XP_075077300.1">
    <property type="nucleotide sequence ID" value="XM_075221199.1"/>
</dbReference>
<accession>A0AC58RX19</accession>
<evidence type="ECO:0000313" key="2">
    <source>
        <dbReference type="RefSeq" id="XP_075077300.1"/>
    </source>
</evidence>
<organism evidence="1 2">
    <name type="scientific">Nicotiana tabacum</name>
    <name type="common">Common tobacco</name>
    <dbReference type="NCBI Taxonomy" id="4097"/>
    <lineage>
        <taxon>Eukaryota</taxon>
        <taxon>Viridiplantae</taxon>
        <taxon>Streptophyta</taxon>
        <taxon>Embryophyta</taxon>
        <taxon>Tracheophyta</taxon>
        <taxon>Spermatophyta</taxon>
        <taxon>Magnoliopsida</taxon>
        <taxon>eudicotyledons</taxon>
        <taxon>Gunneridae</taxon>
        <taxon>Pentapetalae</taxon>
        <taxon>asterids</taxon>
        <taxon>lamiids</taxon>
        <taxon>Solanales</taxon>
        <taxon>Solanaceae</taxon>
        <taxon>Nicotianoideae</taxon>
        <taxon>Nicotianeae</taxon>
        <taxon>Nicotiana</taxon>
    </lineage>
</organism>
<reference evidence="2" key="2">
    <citation type="submission" date="2025-08" db="UniProtKB">
        <authorList>
            <consortium name="RefSeq"/>
        </authorList>
    </citation>
    <scope>IDENTIFICATION</scope>
    <source>
        <tissue evidence="2">Leaf</tissue>
    </source>
</reference>
<sequence>MVDEGGWDEQRLREKIPEDLAMNILENIKAPTLHEDLDNVVWILETRGKFSVKSSWEYIRKRKDTSIVYKNMWVKGLPFKISFFMWNVWKAKLPLDETLKRWGVTLCHRNAGADQIRMRKHWDMSSSDLLQPLRWLDLLNMLKHYTPKLEVHKVIWEFSIEEWLKVNTDGASRGNPGRSSIGFCMRNELGYVVYACGKEVQETTNTIVEAMAMVEALRYCSQHNITQFCLQTYSMMLKKYGNHLG</sequence>
<gene>
    <name evidence="2" type="primary">LOC142164034</name>
</gene>
<keyword evidence="1" id="KW-1185">Reference proteome</keyword>
<dbReference type="Proteomes" id="UP000790787">
    <property type="component" value="Chromosome 9"/>
</dbReference>
<evidence type="ECO:0000313" key="1">
    <source>
        <dbReference type="Proteomes" id="UP000790787"/>
    </source>
</evidence>